<accession>A0A2H1L098</accession>
<gene>
    <name evidence="2" type="ORF">BAURA86_04036</name>
</gene>
<keyword evidence="1" id="KW-0472">Membrane</keyword>
<name>A0A2H1L098_BREAU</name>
<feature type="transmembrane region" description="Helical" evidence="1">
    <location>
        <begin position="106"/>
        <end position="131"/>
    </location>
</feature>
<evidence type="ECO:0000313" key="2">
    <source>
        <dbReference type="EMBL" id="SMY05319.1"/>
    </source>
</evidence>
<evidence type="ECO:0000313" key="3">
    <source>
        <dbReference type="Proteomes" id="UP000234300"/>
    </source>
</evidence>
<keyword evidence="1" id="KW-1133">Transmembrane helix</keyword>
<feature type="transmembrane region" description="Helical" evidence="1">
    <location>
        <begin position="69"/>
        <end position="94"/>
    </location>
</feature>
<protein>
    <submittedName>
        <fullName evidence="2">Uncharacterized protein</fullName>
    </submittedName>
</protein>
<sequence length="141" mass="14127">MLASAAVLGAATLCLLPQSLLILTGKAEKLSGPGLELPFALGAGGVAVGLFVVSRYIRRRRGAVARGSLARGFGLAGGLLLASIALAVLSWFGGSGGGVMHWLSVVALYTGMPVLVATLIVLVSCVVIAAVRGANRASLDT</sequence>
<proteinExistence type="predicted"/>
<evidence type="ECO:0000256" key="1">
    <source>
        <dbReference type="SAM" id="Phobius"/>
    </source>
</evidence>
<dbReference type="AlphaFoldDB" id="A0A2H1L098"/>
<dbReference type="Proteomes" id="UP000234300">
    <property type="component" value="Unassembled WGS sequence"/>
</dbReference>
<organism evidence="2 3">
    <name type="scientific">Brevibacterium aurantiacum</name>
    <dbReference type="NCBI Taxonomy" id="273384"/>
    <lineage>
        <taxon>Bacteria</taxon>
        <taxon>Bacillati</taxon>
        <taxon>Actinomycetota</taxon>
        <taxon>Actinomycetes</taxon>
        <taxon>Micrococcales</taxon>
        <taxon>Brevibacteriaceae</taxon>
        <taxon>Brevibacterium</taxon>
    </lineage>
</organism>
<keyword evidence="1" id="KW-0812">Transmembrane</keyword>
<reference evidence="2 3" key="1">
    <citation type="submission" date="2017-03" db="EMBL/GenBank/DDBJ databases">
        <authorList>
            <person name="Afonso C.L."/>
            <person name="Miller P.J."/>
            <person name="Scott M.A."/>
            <person name="Spackman E."/>
            <person name="Goraichik I."/>
            <person name="Dimitrov K.M."/>
            <person name="Suarez D.L."/>
            <person name="Swayne D.E."/>
        </authorList>
    </citation>
    <scope>NUCLEOTIDE SEQUENCE [LARGE SCALE GENOMIC DNA]</scope>
    <source>
        <strain evidence="3">8(6)</strain>
    </source>
</reference>
<feature type="transmembrane region" description="Helical" evidence="1">
    <location>
        <begin position="37"/>
        <end position="57"/>
    </location>
</feature>
<dbReference type="EMBL" id="FXZI01000040">
    <property type="protein sequence ID" value="SMY05319.1"/>
    <property type="molecule type" value="Genomic_DNA"/>
</dbReference>